<dbReference type="RefSeq" id="WP_208235376.1">
    <property type="nucleotide sequence ID" value="NZ_JAGEVG010000038.1"/>
</dbReference>
<name>A0ABS3SX43_9FLAO</name>
<dbReference type="Proteomes" id="UP000681315">
    <property type="component" value="Unassembled WGS sequence"/>
</dbReference>
<evidence type="ECO:0000313" key="2">
    <source>
        <dbReference type="EMBL" id="MBO3100271.1"/>
    </source>
</evidence>
<dbReference type="EMBL" id="JAGEVG010000038">
    <property type="protein sequence ID" value="MBO3100271.1"/>
    <property type="molecule type" value="Genomic_DNA"/>
</dbReference>
<keyword evidence="1" id="KW-0732">Signal</keyword>
<dbReference type="InterPro" id="IPR045391">
    <property type="entry name" value="DUF6520"/>
</dbReference>
<evidence type="ECO:0000313" key="3">
    <source>
        <dbReference type="Proteomes" id="UP000681315"/>
    </source>
</evidence>
<organism evidence="2 3">
    <name type="scientific">Gelidibacter pelagius</name>
    <dbReference type="NCBI Taxonomy" id="2819985"/>
    <lineage>
        <taxon>Bacteria</taxon>
        <taxon>Pseudomonadati</taxon>
        <taxon>Bacteroidota</taxon>
        <taxon>Flavobacteriia</taxon>
        <taxon>Flavobacteriales</taxon>
        <taxon>Flavobacteriaceae</taxon>
        <taxon>Gelidibacter</taxon>
    </lineage>
</organism>
<reference evidence="2 3" key="1">
    <citation type="submission" date="2021-03" db="EMBL/GenBank/DDBJ databases">
        <title>Gelidibacter sp. nov., isolated from costal sediment.</title>
        <authorList>
            <person name="Lun K.-Y."/>
        </authorList>
    </citation>
    <scope>NUCLEOTIDE SEQUENCE [LARGE SCALE GENOMIC DNA]</scope>
    <source>
        <strain evidence="2 3">DF109</strain>
    </source>
</reference>
<feature type="signal peptide" evidence="1">
    <location>
        <begin position="1"/>
        <end position="24"/>
    </location>
</feature>
<evidence type="ECO:0000256" key="1">
    <source>
        <dbReference type="SAM" id="SignalP"/>
    </source>
</evidence>
<proteinExistence type="predicted"/>
<comment type="caution">
    <text evidence="2">The sequence shown here is derived from an EMBL/GenBank/DDBJ whole genome shotgun (WGS) entry which is preliminary data.</text>
</comment>
<protein>
    <submittedName>
        <fullName evidence="2">Uncharacterized protein</fullName>
    </submittedName>
</protein>
<gene>
    <name evidence="2" type="ORF">J4051_18520</name>
</gene>
<feature type="chain" id="PRO_5045088505" evidence="1">
    <location>
        <begin position="25"/>
        <end position="94"/>
    </location>
</feature>
<sequence>MKSKILKMVLPAFVLMLAVVSAFAFESAQEKTLLAPETGWINLPDLPCAVEVKCDNTIKPFMCTTVHTDGNTYQAFGKYGSEDSPCIKPLYRLD</sequence>
<keyword evidence="3" id="KW-1185">Reference proteome</keyword>
<dbReference type="Pfam" id="PF20130">
    <property type="entry name" value="DUF6520"/>
    <property type="match status" value="1"/>
</dbReference>
<accession>A0ABS3SX43</accession>